<dbReference type="GO" id="GO:0006432">
    <property type="term" value="P:phenylalanyl-tRNA aminoacylation"/>
    <property type="evidence" value="ECO:0007669"/>
    <property type="project" value="InterPro"/>
</dbReference>
<evidence type="ECO:0000313" key="3">
    <source>
        <dbReference type="Proteomes" id="UP000478636"/>
    </source>
</evidence>
<dbReference type="GO" id="GO:0004826">
    <property type="term" value="F:phenylalanine-tRNA ligase activity"/>
    <property type="evidence" value="ECO:0007669"/>
    <property type="project" value="InterPro"/>
</dbReference>
<protein>
    <recommendedName>
        <fullName evidence="1">Phenylalanine-tRNA ligase class II N-terminal domain-containing protein</fullName>
    </recommendedName>
</protein>
<dbReference type="GO" id="GO:0005737">
    <property type="term" value="C:cytoplasm"/>
    <property type="evidence" value="ECO:0007669"/>
    <property type="project" value="InterPro"/>
</dbReference>
<organism evidence="2 3">
    <name type="scientific">Leuconostoc lactis</name>
    <dbReference type="NCBI Taxonomy" id="1246"/>
    <lineage>
        <taxon>Bacteria</taxon>
        <taxon>Bacillati</taxon>
        <taxon>Bacillota</taxon>
        <taxon>Bacilli</taxon>
        <taxon>Lactobacillales</taxon>
        <taxon>Lactobacillaceae</taxon>
        <taxon>Leuconostoc</taxon>
    </lineage>
</organism>
<dbReference type="AlphaFoldDB" id="A0A6L7A936"/>
<accession>A0A6L7A936</accession>
<feature type="domain" description="Phenylalanine-tRNA ligase class II N-terminal" evidence="1">
    <location>
        <begin position="23"/>
        <end position="43"/>
    </location>
</feature>
<dbReference type="EMBL" id="WSZI01000011">
    <property type="protein sequence ID" value="MWN20714.1"/>
    <property type="molecule type" value="Genomic_DNA"/>
</dbReference>
<dbReference type="Proteomes" id="UP000478636">
    <property type="component" value="Unassembled WGS sequence"/>
</dbReference>
<comment type="caution">
    <text evidence="2">The sequence shown here is derived from an EMBL/GenBank/DDBJ whole genome shotgun (WGS) entry which is preliminary data.</text>
</comment>
<evidence type="ECO:0000313" key="2">
    <source>
        <dbReference type="EMBL" id="MWN20714.1"/>
    </source>
</evidence>
<name>A0A6L7A936_LEULA</name>
<gene>
    <name evidence="2" type="ORF">GQS40_03365</name>
</gene>
<reference evidence="2 3" key="1">
    <citation type="submission" date="2019-12" db="EMBL/GenBank/DDBJ databases">
        <title>Complete genome sequence of Leuconostoc lactis strain AVN1 provides insights into metabolic potential.</title>
        <authorList>
            <person name="Besrour N."/>
            <person name="Najjari A."/>
            <person name="Fhoula I."/>
            <person name="Jaballah S."/>
            <person name="Klibi N."/>
            <person name="Ouzari H.I."/>
        </authorList>
    </citation>
    <scope>NUCLEOTIDE SEQUENCE [LARGE SCALE GENOMIC DNA]</scope>
    <source>
        <strain evidence="2 3">AVN1</strain>
    </source>
</reference>
<dbReference type="InterPro" id="IPR004188">
    <property type="entry name" value="Phe-tRNA_ligase_II_N"/>
</dbReference>
<evidence type="ECO:0000259" key="1">
    <source>
        <dbReference type="Pfam" id="PF02912"/>
    </source>
</evidence>
<sequence length="54" mass="5858">MSLTEELTALKASAVERINAADADIEALRVSLLGKKGELTALRTMNDLVMIEQI</sequence>
<dbReference type="Pfam" id="PF02912">
    <property type="entry name" value="Phe_tRNA-synt_N"/>
    <property type="match status" value="1"/>
</dbReference>
<proteinExistence type="predicted"/>
<dbReference type="GO" id="GO:0005524">
    <property type="term" value="F:ATP binding"/>
    <property type="evidence" value="ECO:0007669"/>
    <property type="project" value="InterPro"/>
</dbReference>